<dbReference type="InterPro" id="IPR001611">
    <property type="entry name" value="Leu-rich_rpt"/>
</dbReference>
<evidence type="ECO:0000256" key="2">
    <source>
        <dbReference type="ARBA" id="ARBA00022737"/>
    </source>
</evidence>
<feature type="signal peptide" evidence="3">
    <location>
        <begin position="1"/>
        <end position="21"/>
    </location>
</feature>
<evidence type="ECO:0000313" key="5">
    <source>
        <dbReference type="Proteomes" id="UP000014760"/>
    </source>
</evidence>
<dbReference type="PANTHER" id="PTHR45712:SF1">
    <property type="entry name" value="NEPHROCAN"/>
    <property type="match status" value="1"/>
</dbReference>
<name>X1ZK53_CAPTE</name>
<evidence type="ECO:0000256" key="1">
    <source>
        <dbReference type="ARBA" id="ARBA00022614"/>
    </source>
</evidence>
<protein>
    <recommendedName>
        <fullName evidence="6">LRRCT domain-containing protein</fullName>
    </recommendedName>
</protein>
<dbReference type="PROSITE" id="PS51450">
    <property type="entry name" value="LRR"/>
    <property type="match status" value="1"/>
</dbReference>
<dbReference type="EnsemblMetazoa" id="CapteT187326">
    <property type="protein sequence ID" value="CapteP187326"/>
    <property type="gene ID" value="CapteG187326"/>
</dbReference>
<keyword evidence="1" id="KW-0433">Leucine-rich repeat</keyword>
<evidence type="ECO:0008006" key="6">
    <source>
        <dbReference type="Google" id="ProtNLM"/>
    </source>
</evidence>
<dbReference type="SUPFAM" id="SSF52058">
    <property type="entry name" value="L domain-like"/>
    <property type="match status" value="1"/>
</dbReference>
<keyword evidence="2" id="KW-0677">Repeat</keyword>
<organism evidence="4 5">
    <name type="scientific">Capitella teleta</name>
    <name type="common">Polychaete worm</name>
    <dbReference type="NCBI Taxonomy" id="283909"/>
    <lineage>
        <taxon>Eukaryota</taxon>
        <taxon>Metazoa</taxon>
        <taxon>Spiralia</taxon>
        <taxon>Lophotrochozoa</taxon>
        <taxon>Annelida</taxon>
        <taxon>Polychaeta</taxon>
        <taxon>Sedentaria</taxon>
        <taxon>Scolecida</taxon>
        <taxon>Capitellidae</taxon>
        <taxon>Capitella</taxon>
    </lineage>
</organism>
<reference evidence="5" key="1">
    <citation type="submission" date="2012-12" db="EMBL/GenBank/DDBJ databases">
        <authorList>
            <person name="Hellsten U."/>
            <person name="Grimwood J."/>
            <person name="Chapman J.A."/>
            <person name="Shapiro H."/>
            <person name="Aerts A."/>
            <person name="Otillar R.P."/>
            <person name="Terry A.Y."/>
            <person name="Boore J.L."/>
            <person name="Simakov O."/>
            <person name="Marletaz F."/>
            <person name="Cho S.-J."/>
            <person name="Edsinger-Gonzales E."/>
            <person name="Havlak P."/>
            <person name="Kuo D.-H."/>
            <person name="Larsson T."/>
            <person name="Lv J."/>
            <person name="Arendt D."/>
            <person name="Savage R."/>
            <person name="Osoegawa K."/>
            <person name="de Jong P."/>
            <person name="Lindberg D.R."/>
            <person name="Seaver E.C."/>
            <person name="Weisblat D.A."/>
            <person name="Putnam N.H."/>
            <person name="Grigoriev I.V."/>
            <person name="Rokhsar D.S."/>
        </authorList>
    </citation>
    <scope>NUCLEOTIDE SEQUENCE</scope>
    <source>
        <strain evidence="5">I ESC-2004</strain>
    </source>
</reference>
<evidence type="ECO:0000313" key="4">
    <source>
        <dbReference type="EnsemblMetazoa" id="CapteP187326"/>
    </source>
</evidence>
<dbReference type="Pfam" id="PF13855">
    <property type="entry name" value="LRR_8"/>
    <property type="match status" value="1"/>
</dbReference>
<dbReference type="Proteomes" id="UP000014760">
    <property type="component" value="Unassembled WGS sequence"/>
</dbReference>
<dbReference type="GO" id="GO:0005615">
    <property type="term" value="C:extracellular space"/>
    <property type="evidence" value="ECO:0007669"/>
    <property type="project" value="TreeGrafter"/>
</dbReference>
<evidence type="ECO:0000256" key="3">
    <source>
        <dbReference type="SAM" id="SignalP"/>
    </source>
</evidence>
<dbReference type="InterPro" id="IPR032675">
    <property type="entry name" value="LRR_dom_sf"/>
</dbReference>
<proteinExistence type="predicted"/>
<sequence>MASKCGLLLFVATIQVLIVAAAVFNGIRSGYTKVPTGQFNSNIDQILLGQNSIERILWDDFQKTPELTAFFVTENPVKTIANGAFQRTPKLERLGLRGCQLTGFPNLVYVHGSLIELHMSNNLITKFTREDVHGFTKLQMLDLSRNPIASFPDMRYILPSLKTFNMQGIGFNCCLPLYQLKHPVLVIDAAPCAYPDHITDRLCLLESRFRKFRWNHRLEIKAGYSSSLGGTACQEGIFGPTCSH</sequence>
<dbReference type="Gene3D" id="3.80.10.10">
    <property type="entry name" value="Ribonuclease Inhibitor"/>
    <property type="match status" value="1"/>
</dbReference>
<accession>X1ZK53</accession>
<keyword evidence="3" id="KW-0732">Signal</keyword>
<dbReference type="PANTHER" id="PTHR45712">
    <property type="entry name" value="AGAP008170-PA"/>
    <property type="match status" value="1"/>
</dbReference>
<dbReference type="HOGENOM" id="CLU_1138933_0_0_1"/>
<feature type="chain" id="PRO_5004948113" description="LRRCT domain-containing protein" evidence="3">
    <location>
        <begin position="22"/>
        <end position="244"/>
    </location>
</feature>
<dbReference type="EMBL" id="AMQN01000128">
    <property type="status" value="NOT_ANNOTATED_CDS"/>
    <property type="molecule type" value="Genomic_DNA"/>
</dbReference>
<reference evidence="4" key="3">
    <citation type="submission" date="2015-06" db="UniProtKB">
        <authorList>
            <consortium name="EnsemblMetazoa"/>
        </authorList>
    </citation>
    <scope>IDENTIFICATION</scope>
</reference>
<dbReference type="AlphaFoldDB" id="X1ZK53"/>
<reference evidence="5" key="2">
    <citation type="journal article" date="2013" name="Nature">
        <title>Insights into bilaterian evolution from three spiralian genomes.</title>
        <authorList>
            <person name="Simakov O."/>
            <person name="Marletaz F."/>
            <person name="Cho S.J."/>
            <person name="Edsinger-Gonzales E."/>
            <person name="Havlak P."/>
            <person name="Hellsten U."/>
            <person name="Kuo D.H."/>
            <person name="Larsson T."/>
            <person name="Lv J."/>
            <person name="Arendt D."/>
            <person name="Savage R."/>
            <person name="Osoegawa K."/>
            <person name="de Jong P."/>
            <person name="Grimwood J."/>
            <person name="Chapman J.A."/>
            <person name="Shapiro H."/>
            <person name="Aerts A."/>
            <person name="Otillar R.P."/>
            <person name="Terry A.Y."/>
            <person name="Boore J.L."/>
            <person name="Grigoriev I.V."/>
            <person name="Lindberg D.R."/>
            <person name="Seaver E.C."/>
            <person name="Weisblat D.A."/>
            <person name="Putnam N.H."/>
            <person name="Rokhsar D.S."/>
        </authorList>
    </citation>
    <scope>NUCLEOTIDE SEQUENCE</scope>
    <source>
        <strain evidence="5">I ESC-2004</strain>
    </source>
</reference>
<dbReference type="InterPro" id="IPR050333">
    <property type="entry name" value="SLRP"/>
</dbReference>
<keyword evidence="5" id="KW-1185">Reference proteome</keyword>